<reference evidence="2" key="1">
    <citation type="journal article" date="2023" name="Mol. Phylogenet. Evol.">
        <title>Genome-scale phylogeny and comparative genomics of the fungal order Sordariales.</title>
        <authorList>
            <person name="Hensen N."/>
            <person name="Bonometti L."/>
            <person name="Westerberg I."/>
            <person name="Brannstrom I.O."/>
            <person name="Guillou S."/>
            <person name="Cros-Aarteil S."/>
            <person name="Calhoun S."/>
            <person name="Haridas S."/>
            <person name="Kuo A."/>
            <person name="Mondo S."/>
            <person name="Pangilinan J."/>
            <person name="Riley R."/>
            <person name="LaButti K."/>
            <person name="Andreopoulos B."/>
            <person name="Lipzen A."/>
            <person name="Chen C."/>
            <person name="Yan M."/>
            <person name="Daum C."/>
            <person name="Ng V."/>
            <person name="Clum A."/>
            <person name="Steindorff A."/>
            <person name="Ohm R.A."/>
            <person name="Martin F."/>
            <person name="Silar P."/>
            <person name="Natvig D.O."/>
            <person name="Lalanne C."/>
            <person name="Gautier V."/>
            <person name="Ament-Velasquez S.L."/>
            <person name="Kruys A."/>
            <person name="Hutchinson M.I."/>
            <person name="Powell A.J."/>
            <person name="Barry K."/>
            <person name="Miller A.N."/>
            <person name="Grigoriev I.V."/>
            <person name="Debuchy R."/>
            <person name="Gladieux P."/>
            <person name="Hiltunen Thoren M."/>
            <person name="Johannesson H."/>
        </authorList>
    </citation>
    <scope>NUCLEOTIDE SEQUENCE</scope>
    <source>
        <strain evidence="2">CBS 118394</strain>
    </source>
</reference>
<dbReference type="InterPro" id="IPR012349">
    <property type="entry name" value="Split_barrel_FMN-bd"/>
</dbReference>
<dbReference type="PANTHER" id="PTHR42815">
    <property type="entry name" value="FAD-BINDING, PUTATIVE (AFU_ORTHOLOGUE AFUA_6G07600)-RELATED"/>
    <property type="match status" value="1"/>
</dbReference>
<dbReference type="Gene3D" id="3.40.50.80">
    <property type="entry name" value="Nucleotide-binding domain of ferredoxin-NADP reductase (FNR) module"/>
    <property type="match status" value="1"/>
</dbReference>
<dbReference type="Proteomes" id="UP001283341">
    <property type="component" value="Unassembled WGS sequence"/>
</dbReference>
<comment type="caution">
    <text evidence="2">The sequence shown here is derived from an EMBL/GenBank/DDBJ whole genome shotgun (WGS) entry which is preliminary data.</text>
</comment>
<dbReference type="Gene3D" id="2.30.110.10">
    <property type="entry name" value="Electron Transport, Fmn-binding Protein, Chain A"/>
    <property type="match status" value="1"/>
</dbReference>
<reference evidence="2" key="2">
    <citation type="submission" date="2023-06" db="EMBL/GenBank/DDBJ databases">
        <authorList>
            <consortium name="Lawrence Berkeley National Laboratory"/>
            <person name="Haridas S."/>
            <person name="Hensen N."/>
            <person name="Bonometti L."/>
            <person name="Westerberg I."/>
            <person name="Brannstrom I.O."/>
            <person name="Guillou S."/>
            <person name="Cros-Aarteil S."/>
            <person name="Calhoun S."/>
            <person name="Kuo A."/>
            <person name="Mondo S."/>
            <person name="Pangilinan J."/>
            <person name="Riley R."/>
            <person name="Labutti K."/>
            <person name="Andreopoulos B."/>
            <person name="Lipzen A."/>
            <person name="Chen C."/>
            <person name="Yanf M."/>
            <person name="Daum C."/>
            <person name="Ng V."/>
            <person name="Clum A."/>
            <person name="Steindorff A."/>
            <person name="Ohm R."/>
            <person name="Martin F."/>
            <person name="Silar P."/>
            <person name="Natvig D."/>
            <person name="Lalanne C."/>
            <person name="Gautier V."/>
            <person name="Ament-Velasquez S.L."/>
            <person name="Kruys A."/>
            <person name="Hutchinson M.I."/>
            <person name="Powell A.J."/>
            <person name="Barry K."/>
            <person name="Miller A.N."/>
            <person name="Grigoriev I.V."/>
            <person name="Debuchy R."/>
            <person name="Gladieux P."/>
            <person name="Thoren M.H."/>
            <person name="Johannesson H."/>
        </authorList>
    </citation>
    <scope>NUCLEOTIDE SEQUENCE</scope>
    <source>
        <strain evidence="2">CBS 118394</strain>
    </source>
</reference>
<feature type="domain" description="FAD-binding FR-type" evidence="1">
    <location>
        <begin position="357"/>
        <end position="487"/>
    </location>
</feature>
<dbReference type="InterPro" id="IPR017938">
    <property type="entry name" value="Riboflavin_synthase-like_b-brl"/>
</dbReference>
<evidence type="ECO:0000313" key="2">
    <source>
        <dbReference type="EMBL" id="KAK3316091.1"/>
    </source>
</evidence>
<dbReference type="PANTHER" id="PTHR42815:SF2">
    <property type="entry name" value="FAD-BINDING, PUTATIVE (AFU_ORTHOLOGUE AFUA_6G07600)-RELATED"/>
    <property type="match status" value="1"/>
</dbReference>
<dbReference type="SUPFAM" id="SSF63380">
    <property type="entry name" value="Riboflavin synthase domain-like"/>
    <property type="match status" value="1"/>
</dbReference>
<dbReference type="AlphaFoldDB" id="A0AAE0I0D6"/>
<dbReference type="GO" id="GO:0016491">
    <property type="term" value="F:oxidoreductase activity"/>
    <property type="evidence" value="ECO:0007669"/>
    <property type="project" value="InterPro"/>
</dbReference>
<dbReference type="InterPro" id="IPR017927">
    <property type="entry name" value="FAD-bd_FR_type"/>
</dbReference>
<dbReference type="PROSITE" id="PS51384">
    <property type="entry name" value="FAD_FR"/>
    <property type="match status" value="1"/>
</dbReference>
<evidence type="ECO:0000313" key="3">
    <source>
        <dbReference type="Proteomes" id="UP001283341"/>
    </source>
</evidence>
<keyword evidence="3" id="KW-1185">Reference proteome</keyword>
<gene>
    <name evidence="2" type="ORF">B0H66DRAFT_277377</name>
</gene>
<dbReference type="Gene3D" id="2.40.30.10">
    <property type="entry name" value="Translation factors"/>
    <property type="match status" value="1"/>
</dbReference>
<proteinExistence type="predicted"/>
<dbReference type="SUPFAM" id="SSF52343">
    <property type="entry name" value="Ferredoxin reductase-like, C-terminal NADP-linked domain"/>
    <property type="match status" value="1"/>
</dbReference>
<dbReference type="CDD" id="cd06197">
    <property type="entry name" value="FNR_like_2"/>
    <property type="match status" value="1"/>
</dbReference>
<dbReference type="InterPro" id="IPR039261">
    <property type="entry name" value="FNR_nucleotide-bd"/>
</dbReference>
<sequence length="637" mass="69485">MATAPAAAAVQLNANGWHPGEVAAHALLKVQTSRQYNPTNSGLAYSHGYRVSESPLVAVGTLDVQGRPWTSLLGGEKGFARPVAKNVLAMQSLVDSVHDPVVRAFFSGAGEKGEEIARLETGKMMSGLSVDLETRDRVKVAGKMVVASCAASNNEVGVMRKMQMAMVVEEALGNCPKYMNRKEIRAHLPRPELVSDGELPLPPQALKLLEKADMFFLSTTNGETMDTNHRGGEAGFVRVLSNDAEEVVLVYPEYSGNQLYQSLGNLQVRPLIGVVVPDYETSDVLYLTGETELLVGGKAAEMMPHAKVVVKIIVKEARFVRDGLSFRGTKIDQSPYNPPVRRLAREGLPAQIGGGANCAITATLLRKETLSRDIARFTFLLQQQKVLWKPGQYVTLDFSAELDHGWSHMRDDDPQSLNDDFVRTFTVSSPPPPFLLDGKTTDTELEITVRRHGPATGLLWSHRLGPGRVPLELPVLGFGGDESFRIPTSGDTNKAAIFIAGGVGITPLLTQAPGLLLKEPVSGEKKKKLRVLWSLRGQDLGLAVDTFERIPGLAAQTQLFITGSSISSEETLRKPIERVKELGVQGVLLRRLLKDDVLGARDAENGTKFYLCASPEMQKIVNGWLHGEEVVYESFNY</sequence>
<accession>A0AAE0I0D6</accession>
<evidence type="ECO:0000259" key="1">
    <source>
        <dbReference type="PROSITE" id="PS51384"/>
    </source>
</evidence>
<name>A0AAE0I0D6_9PEZI</name>
<protein>
    <recommendedName>
        <fullName evidence="1">FAD-binding FR-type domain-containing protein</fullName>
    </recommendedName>
</protein>
<dbReference type="EMBL" id="JAUEDM010000005">
    <property type="protein sequence ID" value="KAK3316091.1"/>
    <property type="molecule type" value="Genomic_DNA"/>
</dbReference>
<organism evidence="2 3">
    <name type="scientific">Apodospora peruviana</name>
    <dbReference type="NCBI Taxonomy" id="516989"/>
    <lineage>
        <taxon>Eukaryota</taxon>
        <taxon>Fungi</taxon>
        <taxon>Dikarya</taxon>
        <taxon>Ascomycota</taxon>
        <taxon>Pezizomycotina</taxon>
        <taxon>Sordariomycetes</taxon>
        <taxon>Sordariomycetidae</taxon>
        <taxon>Sordariales</taxon>
        <taxon>Lasiosphaeriaceae</taxon>
        <taxon>Apodospora</taxon>
    </lineage>
</organism>